<evidence type="ECO:0000256" key="3">
    <source>
        <dbReference type="ARBA" id="ARBA00022452"/>
    </source>
</evidence>
<keyword evidence="5 9" id="KW-0798">TonB box</keyword>
<dbReference type="InterPro" id="IPR008969">
    <property type="entry name" value="CarboxyPept-like_regulatory"/>
</dbReference>
<evidence type="ECO:0000313" key="13">
    <source>
        <dbReference type="Proteomes" id="UP000245468"/>
    </source>
</evidence>
<accession>A0A2S2DTD3</accession>
<dbReference type="InterPro" id="IPR037066">
    <property type="entry name" value="Plug_dom_sf"/>
</dbReference>
<feature type="domain" description="TonB-dependent receptor-like beta-barrel" evidence="10">
    <location>
        <begin position="497"/>
        <end position="985"/>
    </location>
</feature>
<dbReference type="NCBIfam" id="TIGR04057">
    <property type="entry name" value="SusC_RagA_signa"/>
    <property type="match status" value="1"/>
</dbReference>
<dbReference type="Gene3D" id="2.170.130.10">
    <property type="entry name" value="TonB-dependent receptor, plug domain"/>
    <property type="match status" value="1"/>
</dbReference>
<evidence type="ECO:0000313" key="12">
    <source>
        <dbReference type="EMBL" id="AWL08087.1"/>
    </source>
</evidence>
<organism evidence="12 13">
    <name type="scientific">Aquirufa nivalisilvae</name>
    <dbReference type="NCBI Taxonomy" id="2516557"/>
    <lineage>
        <taxon>Bacteria</taxon>
        <taxon>Pseudomonadati</taxon>
        <taxon>Bacteroidota</taxon>
        <taxon>Cytophagia</taxon>
        <taxon>Cytophagales</taxon>
        <taxon>Flectobacillaceae</taxon>
        <taxon>Aquirufa</taxon>
    </lineage>
</organism>
<dbReference type="InterPro" id="IPR039426">
    <property type="entry name" value="TonB-dep_rcpt-like"/>
</dbReference>
<evidence type="ECO:0000256" key="5">
    <source>
        <dbReference type="ARBA" id="ARBA00023077"/>
    </source>
</evidence>
<keyword evidence="6 8" id="KW-0472">Membrane</keyword>
<dbReference type="GO" id="GO:0009279">
    <property type="term" value="C:cell outer membrane"/>
    <property type="evidence" value="ECO:0007669"/>
    <property type="project" value="UniProtKB-SubCell"/>
</dbReference>
<dbReference type="InterPro" id="IPR036942">
    <property type="entry name" value="Beta-barrel_TonB_sf"/>
</dbReference>
<evidence type="ECO:0000256" key="7">
    <source>
        <dbReference type="ARBA" id="ARBA00023237"/>
    </source>
</evidence>
<evidence type="ECO:0000256" key="1">
    <source>
        <dbReference type="ARBA" id="ARBA00004571"/>
    </source>
</evidence>
<keyword evidence="13" id="KW-1185">Reference proteome</keyword>
<evidence type="ECO:0000256" key="4">
    <source>
        <dbReference type="ARBA" id="ARBA00022692"/>
    </source>
</evidence>
<dbReference type="Pfam" id="PF07715">
    <property type="entry name" value="Plug"/>
    <property type="match status" value="1"/>
</dbReference>
<evidence type="ECO:0000259" key="11">
    <source>
        <dbReference type="Pfam" id="PF07715"/>
    </source>
</evidence>
<keyword evidence="7 8" id="KW-0998">Cell outer membrane</keyword>
<gene>
    <name evidence="12" type="ORF">HME7025_00204</name>
</gene>
<comment type="subcellular location">
    <subcellularLocation>
        <location evidence="1 8">Cell outer membrane</location>
        <topology evidence="1 8">Multi-pass membrane protein</topology>
    </subcellularLocation>
</comment>
<dbReference type="Proteomes" id="UP000245468">
    <property type="component" value="Chromosome"/>
</dbReference>
<dbReference type="Pfam" id="PF13715">
    <property type="entry name" value="CarbopepD_reg_2"/>
    <property type="match status" value="1"/>
</dbReference>
<evidence type="ECO:0000256" key="6">
    <source>
        <dbReference type="ARBA" id="ARBA00023136"/>
    </source>
</evidence>
<dbReference type="KEGG" id="psez:HME7025_00204"/>
<evidence type="ECO:0000256" key="9">
    <source>
        <dbReference type="RuleBase" id="RU003357"/>
    </source>
</evidence>
<dbReference type="EMBL" id="CP029346">
    <property type="protein sequence ID" value="AWL08087.1"/>
    <property type="molecule type" value="Genomic_DNA"/>
</dbReference>
<sequence length="1031" mass="110933">MKILQLLIGKFQKFLNPKITISKNQFMKKQLHDPLWCALLRNVSTRIVLFFVASIFMLGAFDVNAQAGKQIKGRLIDATTKEALIGGNVILKGTTKGVSTDVNGAFTISVPNDNSVLVVRYLGYATQEVTVGSKSSLEIAMVANSSDLAQVVVVGYGTQNKRDVTGSVKSVQSAAFNKGIINSPEQLLQGKVAGVNVTSATGEPGGSQGITIRGPGGIRTGSTPLFVIDGLALDNSSTGGGNPLNFLNPQDIETIDVLKDASATAIYGARGANGVVLITTKKGKAGVSTLNFSSSLGVSSIARALPVLSASEFRKQVVANGGNLEDFGGNTDWQKEITRQALTQNYNLSLGGGANKLSYYASFGAQAQQGILKNNQLDRYTGRINVTQKFWDDRLVVDANLNVTNTNNERPSVEGLLGTAISNNPTLPAYAADGTLARYATASNPLLGLTLFKDITTINRTIASISPSLKIVKGLVYRLNFGVDNSTSTRDVESLGSNIPKQDGRLDSYLASNTNRLIENYLTYTYDKGDHNFSALVGHSYQKIQVQYRNWSINKFPADLPIDPIYNPGVGQELTMATNKPGGSAFINELQSYFGRFNYQFKDKYLVTATVRADGSSKFGANNKYGVFPSFSLGWRISEEAFLKNTNISNLKLRAGWGQTGNQEIPSKITQPLFTSTISGTTSYPLDATSTFPSGITYSRLANPDIQWEVSTQSNVGLDFAFGNGAFSGSIDYFNKVSNNMLLEVIPSDPVQPASSVWANVKDMKINNSGLELDLEYKGTTETGWKYSLGGNLTLIKNEVVGSPYTVIPSGSASGSGLTSATINGYINGQPIGTFFLKEFTGFDDKGMSVYRDVDGDGIVTDKDRIAAGSALPSTQYNFFGNLGYKGFDLSLQFNGVAGNKIYDNTANSAFYKLKIAKNSNTTPAAYADSRESNSNAAPVSTRFLKDGGFLRLNNATLGYTFNTQKLGISKWVSALRLSVTGQNLWIATNYDGFDPEVNKDSSMNGVLSYGIDYLSYPKAKSVIFGLNLTF</sequence>
<reference evidence="13" key="1">
    <citation type="submission" date="2018-05" db="EMBL/GenBank/DDBJ databases">
        <title>Pseudarcicella sp. HME7025 Genome sequencing and assembly.</title>
        <authorList>
            <person name="Kim H."/>
            <person name="Kang H."/>
            <person name="Joh K."/>
        </authorList>
    </citation>
    <scope>NUCLEOTIDE SEQUENCE [LARGE SCALE GENOMIC DNA]</scope>
    <source>
        <strain evidence="13">HME7025</strain>
    </source>
</reference>
<protein>
    <submittedName>
        <fullName evidence="12">TonB-dependent receptor SusC</fullName>
    </submittedName>
</protein>
<dbReference type="InterPro" id="IPR023997">
    <property type="entry name" value="TonB-dep_OMP_SusC/RagA_CS"/>
</dbReference>
<keyword evidence="4 8" id="KW-0812">Transmembrane</keyword>
<dbReference type="SUPFAM" id="SSF49464">
    <property type="entry name" value="Carboxypeptidase regulatory domain-like"/>
    <property type="match status" value="1"/>
</dbReference>
<keyword evidence="12" id="KW-0675">Receptor</keyword>
<evidence type="ECO:0000259" key="10">
    <source>
        <dbReference type="Pfam" id="PF00593"/>
    </source>
</evidence>
<dbReference type="InterPro" id="IPR023996">
    <property type="entry name" value="TonB-dep_OMP_SusC/RagA"/>
</dbReference>
<keyword evidence="3 8" id="KW-1134">Transmembrane beta strand</keyword>
<dbReference type="Gene3D" id="2.60.40.1120">
    <property type="entry name" value="Carboxypeptidase-like, regulatory domain"/>
    <property type="match status" value="1"/>
</dbReference>
<dbReference type="AlphaFoldDB" id="A0A2S2DTD3"/>
<proteinExistence type="inferred from homology"/>
<dbReference type="SUPFAM" id="SSF56935">
    <property type="entry name" value="Porins"/>
    <property type="match status" value="1"/>
</dbReference>
<dbReference type="Pfam" id="PF00593">
    <property type="entry name" value="TonB_dep_Rec_b-barrel"/>
    <property type="match status" value="1"/>
</dbReference>
<name>A0A2S2DTD3_9BACT</name>
<feature type="domain" description="TonB-dependent receptor plug" evidence="11">
    <location>
        <begin position="161"/>
        <end position="275"/>
    </location>
</feature>
<dbReference type="InterPro" id="IPR000531">
    <property type="entry name" value="Beta-barrel_TonB"/>
</dbReference>
<dbReference type="Gene3D" id="2.40.170.20">
    <property type="entry name" value="TonB-dependent receptor, beta-barrel domain"/>
    <property type="match status" value="1"/>
</dbReference>
<comment type="similarity">
    <text evidence="8 9">Belongs to the TonB-dependent receptor family.</text>
</comment>
<keyword evidence="2 8" id="KW-0813">Transport</keyword>
<dbReference type="PROSITE" id="PS52016">
    <property type="entry name" value="TONB_DEPENDENT_REC_3"/>
    <property type="match status" value="1"/>
</dbReference>
<dbReference type="InterPro" id="IPR012910">
    <property type="entry name" value="Plug_dom"/>
</dbReference>
<evidence type="ECO:0000256" key="8">
    <source>
        <dbReference type="PROSITE-ProRule" id="PRU01360"/>
    </source>
</evidence>
<evidence type="ECO:0000256" key="2">
    <source>
        <dbReference type="ARBA" id="ARBA00022448"/>
    </source>
</evidence>
<dbReference type="NCBIfam" id="TIGR04056">
    <property type="entry name" value="OMP_RagA_SusC"/>
    <property type="match status" value="1"/>
</dbReference>